<dbReference type="EMBL" id="JAAAHW010011971">
    <property type="protein sequence ID" value="KAF9916434.1"/>
    <property type="molecule type" value="Genomic_DNA"/>
</dbReference>
<feature type="non-terminal residue" evidence="1">
    <location>
        <position position="1"/>
    </location>
</feature>
<keyword evidence="2" id="KW-1185">Reference proteome</keyword>
<feature type="non-terminal residue" evidence="1">
    <location>
        <position position="100"/>
    </location>
</feature>
<name>A0A9P6IJB7_9FUNG</name>
<dbReference type="SUPFAM" id="SSF56112">
    <property type="entry name" value="Protein kinase-like (PK-like)"/>
    <property type="match status" value="1"/>
</dbReference>
<reference evidence="1" key="1">
    <citation type="journal article" date="2020" name="Fungal Divers.">
        <title>Resolving the Mortierellaceae phylogeny through synthesis of multi-gene phylogenetics and phylogenomics.</title>
        <authorList>
            <person name="Vandepol N."/>
            <person name="Liber J."/>
            <person name="Desiro A."/>
            <person name="Na H."/>
            <person name="Kennedy M."/>
            <person name="Barry K."/>
            <person name="Grigoriev I.V."/>
            <person name="Miller A.N."/>
            <person name="O'Donnell K."/>
            <person name="Stajich J.E."/>
            <person name="Bonito G."/>
        </authorList>
    </citation>
    <scope>NUCLEOTIDE SEQUENCE</scope>
    <source>
        <strain evidence="1">MES-2147</strain>
    </source>
</reference>
<gene>
    <name evidence="1" type="ORF">BGZ65_000281</name>
</gene>
<comment type="caution">
    <text evidence="1">The sequence shown here is derived from an EMBL/GenBank/DDBJ whole genome shotgun (WGS) entry which is preliminary data.</text>
</comment>
<dbReference type="InterPro" id="IPR011009">
    <property type="entry name" value="Kinase-like_dom_sf"/>
</dbReference>
<dbReference type="OrthoDB" id="4062651at2759"/>
<accession>A0A9P6IJB7</accession>
<dbReference type="Proteomes" id="UP000749646">
    <property type="component" value="Unassembled WGS sequence"/>
</dbReference>
<dbReference type="AlphaFoldDB" id="A0A9P6IJB7"/>
<dbReference type="Gene3D" id="1.10.510.10">
    <property type="entry name" value="Transferase(Phosphotransferase) domain 1"/>
    <property type="match status" value="1"/>
</dbReference>
<evidence type="ECO:0000313" key="2">
    <source>
        <dbReference type="Proteomes" id="UP000749646"/>
    </source>
</evidence>
<sequence>HDLSLIEFGIRIADFMPLAFKTVPVAGLAEKELKLLHGLRNLPNVIQLQDSFVNDNGDTVLVLPMLKLFDCHSVNKNICSIRKTMQQILTGLAAVHAKNI</sequence>
<proteinExistence type="predicted"/>
<organism evidence="1 2">
    <name type="scientific">Modicella reniformis</name>
    <dbReference type="NCBI Taxonomy" id="1440133"/>
    <lineage>
        <taxon>Eukaryota</taxon>
        <taxon>Fungi</taxon>
        <taxon>Fungi incertae sedis</taxon>
        <taxon>Mucoromycota</taxon>
        <taxon>Mortierellomycotina</taxon>
        <taxon>Mortierellomycetes</taxon>
        <taxon>Mortierellales</taxon>
        <taxon>Mortierellaceae</taxon>
        <taxon>Modicella</taxon>
    </lineage>
</organism>
<dbReference type="Gene3D" id="3.30.200.20">
    <property type="entry name" value="Phosphorylase Kinase, domain 1"/>
    <property type="match status" value="1"/>
</dbReference>
<evidence type="ECO:0008006" key="3">
    <source>
        <dbReference type="Google" id="ProtNLM"/>
    </source>
</evidence>
<evidence type="ECO:0000313" key="1">
    <source>
        <dbReference type="EMBL" id="KAF9916434.1"/>
    </source>
</evidence>
<protein>
    <recommendedName>
        <fullName evidence="3">Protein kinase domain-containing protein</fullName>
    </recommendedName>
</protein>